<dbReference type="AlphaFoldDB" id="A0A6A6FP47"/>
<keyword evidence="1" id="KW-0732">Signal</keyword>
<dbReference type="OrthoDB" id="3649718at2759"/>
<evidence type="ECO:0000313" key="2">
    <source>
        <dbReference type="EMBL" id="KAF2215169.1"/>
    </source>
</evidence>
<evidence type="ECO:0000256" key="1">
    <source>
        <dbReference type="SAM" id="SignalP"/>
    </source>
</evidence>
<proteinExistence type="predicted"/>
<gene>
    <name evidence="2" type="ORF">CERZMDRAFT_94585</name>
</gene>
<keyword evidence="3" id="KW-1185">Reference proteome</keyword>
<reference evidence="2" key="1">
    <citation type="journal article" date="2020" name="Stud. Mycol.">
        <title>101 Dothideomycetes genomes: a test case for predicting lifestyles and emergence of pathogens.</title>
        <authorList>
            <person name="Haridas S."/>
            <person name="Albert R."/>
            <person name="Binder M."/>
            <person name="Bloem J."/>
            <person name="Labutti K."/>
            <person name="Salamov A."/>
            <person name="Andreopoulos B."/>
            <person name="Baker S."/>
            <person name="Barry K."/>
            <person name="Bills G."/>
            <person name="Bluhm B."/>
            <person name="Cannon C."/>
            <person name="Castanera R."/>
            <person name="Culley D."/>
            <person name="Daum C."/>
            <person name="Ezra D."/>
            <person name="Gonzalez J."/>
            <person name="Henrissat B."/>
            <person name="Kuo A."/>
            <person name="Liang C."/>
            <person name="Lipzen A."/>
            <person name="Lutzoni F."/>
            <person name="Magnuson J."/>
            <person name="Mondo S."/>
            <person name="Nolan M."/>
            <person name="Ohm R."/>
            <person name="Pangilinan J."/>
            <person name="Park H.-J."/>
            <person name="Ramirez L."/>
            <person name="Alfaro M."/>
            <person name="Sun H."/>
            <person name="Tritt A."/>
            <person name="Yoshinaga Y."/>
            <person name="Zwiers L.-H."/>
            <person name="Turgeon B."/>
            <person name="Goodwin S."/>
            <person name="Spatafora J."/>
            <person name="Crous P."/>
            <person name="Grigoriev I."/>
        </authorList>
    </citation>
    <scope>NUCLEOTIDE SEQUENCE</scope>
    <source>
        <strain evidence="2">SCOH1-5</strain>
    </source>
</reference>
<dbReference type="EMBL" id="ML992666">
    <property type="protein sequence ID" value="KAF2215169.1"/>
    <property type="molecule type" value="Genomic_DNA"/>
</dbReference>
<protein>
    <submittedName>
        <fullName evidence="2">Uncharacterized protein</fullName>
    </submittedName>
</protein>
<feature type="chain" id="PRO_5025545674" evidence="1">
    <location>
        <begin position="21"/>
        <end position="193"/>
    </location>
</feature>
<feature type="signal peptide" evidence="1">
    <location>
        <begin position="1"/>
        <end position="20"/>
    </location>
</feature>
<evidence type="ECO:0000313" key="3">
    <source>
        <dbReference type="Proteomes" id="UP000799539"/>
    </source>
</evidence>
<accession>A0A6A6FP47</accession>
<dbReference type="Proteomes" id="UP000799539">
    <property type="component" value="Unassembled WGS sequence"/>
</dbReference>
<sequence>MALLVLQGLGIVLLADYAIASVTGEATTVRSVAQSAGYWQDAPPFKQTHEQKKDLTTASCGYNHDDQNIGWDSSSAELRYRAFFDACIGRESREHCCNQSQHYTGVKPRAGLWLWRETRSNRAKNKVTNLSTTWSTNWSARGGIARAARLKLHQILELGHETPQIYRKAVDETHRSLPPQMVHTREWECCCPG</sequence>
<organism evidence="2 3">
    <name type="scientific">Cercospora zeae-maydis SCOH1-5</name>
    <dbReference type="NCBI Taxonomy" id="717836"/>
    <lineage>
        <taxon>Eukaryota</taxon>
        <taxon>Fungi</taxon>
        <taxon>Dikarya</taxon>
        <taxon>Ascomycota</taxon>
        <taxon>Pezizomycotina</taxon>
        <taxon>Dothideomycetes</taxon>
        <taxon>Dothideomycetidae</taxon>
        <taxon>Mycosphaerellales</taxon>
        <taxon>Mycosphaerellaceae</taxon>
        <taxon>Cercospora</taxon>
    </lineage>
</organism>
<name>A0A6A6FP47_9PEZI</name>